<evidence type="ECO:0000256" key="3">
    <source>
        <dbReference type="ARBA" id="ARBA00022448"/>
    </source>
</evidence>
<dbReference type="NCBIfam" id="TIGR01068">
    <property type="entry name" value="thioredoxin"/>
    <property type="match status" value="1"/>
</dbReference>
<evidence type="ECO:0000256" key="4">
    <source>
        <dbReference type="ARBA" id="ARBA00022982"/>
    </source>
</evidence>
<dbReference type="Proteomes" id="UP000182149">
    <property type="component" value="Unassembled WGS sequence"/>
</dbReference>
<dbReference type="InterPro" id="IPR013766">
    <property type="entry name" value="Thioredoxin_domain"/>
</dbReference>
<dbReference type="InterPro" id="IPR036249">
    <property type="entry name" value="Thioredoxin-like_sf"/>
</dbReference>
<reference evidence="12" key="3">
    <citation type="submission" date="2021-11" db="EMBL/GenBank/DDBJ databases">
        <authorList>
            <person name="Gilroy R."/>
        </authorList>
    </citation>
    <scope>NUCLEOTIDE SEQUENCE</scope>
    <source>
        <strain evidence="12">150</strain>
    </source>
</reference>
<evidence type="ECO:0000256" key="2">
    <source>
        <dbReference type="ARBA" id="ARBA00020570"/>
    </source>
</evidence>
<dbReference type="OrthoDB" id="9790390at2"/>
<dbReference type="PROSITE" id="PS51352">
    <property type="entry name" value="THIOREDOXIN_2"/>
    <property type="match status" value="1"/>
</dbReference>
<evidence type="ECO:0000256" key="8">
    <source>
        <dbReference type="PIRNR" id="PIRNR000077"/>
    </source>
</evidence>
<keyword evidence="14" id="KW-1185">Reference proteome</keyword>
<dbReference type="Proteomes" id="UP000813384">
    <property type="component" value="Unassembled WGS sequence"/>
</dbReference>
<feature type="site" description="Contributes to redox potential value" evidence="9">
    <location>
        <position position="30"/>
    </location>
</feature>
<dbReference type="GO" id="GO:0005829">
    <property type="term" value="C:cytosol"/>
    <property type="evidence" value="ECO:0007669"/>
    <property type="project" value="TreeGrafter"/>
</dbReference>
<dbReference type="FunFam" id="3.40.30.10:FF:000001">
    <property type="entry name" value="Thioredoxin"/>
    <property type="match status" value="1"/>
</dbReference>
<evidence type="ECO:0000259" key="11">
    <source>
        <dbReference type="PROSITE" id="PS51352"/>
    </source>
</evidence>
<comment type="similarity">
    <text evidence="1 8">Belongs to the thioredoxin family.</text>
</comment>
<dbReference type="AlphaFoldDB" id="A0A1L8QVJ4"/>
<dbReference type="STRING" id="328396.RU93_GL001522"/>
<sequence>MTKEITDATFAQETDKGLVLIDFWAAWCGPCRMQAPILDQLSEKYDEEDFKITKMDVDANPATPAEFGVMSIPTLILKKDGEVVEKAIGVQNKEQLEAMIAPYL</sequence>
<dbReference type="Gene3D" id="3.40.30.10">
    <property type="entry name" value="Glutaredoxin"/>
    <property type="match status" value="1"/>
</dbReference>
<evidence type="ECO:0000256" key="7">
    <source>
        <dbReference type="NCBIfam" id="TIGR01068"/>
    </source>
</evidence>
<evidence type="ECO:0000256" key="9">
    <source>
        <dbReference type="PIRSR" id="PIRSR000077-1"/>
    </source>
</evidence>
<dbReference type="InterPro" id="IPR005746">
    <property type="entry name" value="Thioredoxin"/>
</dbReference>
<dbReference type="InterPro" id="IPR017937">
    <property type="entry name" value="Thioredoxin_CS"/>
</dbReference>
<dbReference type="CDD" id="cd02947">
    <property type="entry name" value="TRX_family"/>
    <property type="match status" value="1"/>
</dbReference>
<evidence type="ECO:0000256" key="10">
    <source>
        <dbReference type="PIRSR" id="PIRSR000077-4"/>
    </source>
</evidence>
<keyword evidence="4" id="KW-0249">Electron transport</keyword>
<dbReference type="PROSITE" id="PS00194">
    <property type="entry name" value="THIOREDOXIN_1"/>
    <property type="match status" value="1"/>
</dbReference>
<evidence type="ECO:0000313" key="14">
    <source>
        <dbReference type="Proteomes" id="UP000182149"/>
    </source>
</evidence>
<evidence type="ECO:0000256" key="6">
    <source>
        <dbReference type="ARBA" id="ARBA00023284"/>
    </source>
</evidence>
<dbReference type="EMBL" id="JAJJVO010000002">
    <property type="protein sequence ID" value="MCC9272707.1"/>
    <property type="molecule type" value="Genomic_DNA"/>
</dbReference>
<evidence type="ECO:0000256" key="5">
    <source>
        <dbReference type="ARBA" id="ARBA00023157"/>
    </source>
</evidence>
<evidence type="ECO:0000256" key="1">
    <source>
        <dbReference type="ARBA" id="ARBA00008987"/>
    </source>
</evidence>
<accession>A0A1L8QVJ4</accession>
<feature type="active site" description="Nucleophile" evidence="9">
    <location>
        <position position="31"/>
    </location>
</feature>
<dbReference type="GO" id="GO:0045454">
    <property type="term" value="P:cell redox homeostasis"/>
    <property type="evidence" value="ECO:0007669"/>
    <property type="project" value="TreeGrafter"/>
</dbReference>
<reference evidence="12" key="2">
    <citation type="journal article" date="2021" name="PeerJ">
        <title>Extensive microbial diversity within the chicken gut microbiome revealed by metagenomics and culture.</title>
        <authorList>
            <person name="Gilroy R."/>
            <person name="Ravi A."/>
            <person name="Getino M."/>
            <person name="Pursley I."/>
            <person name="Horton D.L."/>
            <person name="Alikhan N.F."/>
            <person name="Baker D."/>
            <person name="Gharbi K."/>
            <person name="Hall N."/>
            <person name="Watson M."/>
            <person name="Adriaenssens E.M."/>
            <person name="Foster-Nyarko E."/>
            <person name="Jarju S."/>
            <person name="Secka A."/>
            <person name="Antonio M."/>
            <person name="Oren A."/>
            <person name="Chaudhuri R.R."/>
            <person name="La Ragione R."/>
            <person name="Hildebrand F."/>
            <person name="Pallen M.J."/>
        </authorList>
    </citation>
    <scope>NUCLEOTIDE SEQUENCE</scope>
    <source>
        <strain evidence="12">150</strain>
    </source>
</reference>
<protein>
    <recommendedName>
        <fullName evidence="2 7">Thioredoxin</fullName>
    </recommendedName>
</protein>
<feature type="site" description="Deprotonates C-terminal active site Cys" evidence="9">
    <location>
        <position position="22"/>
    </location>
</feature>
<dbReference type="PANTHER" id="PTHR45663:SF11">
    <property type="entry name" value="GEO12009P1"/>
    <property type="match status" value="1"/>
</dbReference>
<gene>
    <name evidence="12" type="primary">trxA</name>
    <name evidence="12" type="ORF">K8V42_00155</name>
    <name evidence="13" type="ORF">RU93_GL001522</name>
</gene>
<keyword evidence="6 10" id="KW-0676">Redox-active center</keyword>
<name>A0A1L8QVJ4_9ENTE</name>
<keyword evidence="5 10" id="KW-1015">Disulfide bond</keyword>
<feature type="active site" description="Nucleophile" evidence="9">
    <location>
        <position position="28"/>
    </location>
</feature>
<evidence type="ECO:0000313" key="13">
    <source>
        <dbReference type="EMBL" id="OJG11527.1"/>
    </source>
</evidence>
<keyword evidence="3" id="KW-0813">Transport</keyword>
<dbReference type="PRINTS" id="PR00421">
    <property type="entry name" value="THIOREDOXIN"/>
</dbReference>
<proteinExistence type="inferred from homology"/>
<dbReference type="GO" id="GO:0015035">
    <property type="term" value="F:protein-disulfide reductase activity"/>
    <property type="evidence" value="ECO:0007669"/>
    <property type="project" value="UniProtKB-UniRule"/>
</dbReference>
<feature type="site" description="Contributes to redox potential value" evidence="9">
    <location>
        <position position="29"/>
    </location>
</feature>
<feature type="disulfide bond" description="Redox-active" evidence="10">
    <location>
        <begin position="28"/>
        <end position="31"/>
    </location>
</feature>
<organism evidence="13 14">
    <name type="scientific">Enterococcus aquimarinus</name>
    <dbReference type="NCBI Taxonomy" id="328396"/>
    <lineage>
        <taxon>Bacteria</taxon>
        <taxon>Bacillati</taxon>
        <taxon>Bacillota</taxon>
        <taxon>Bacilli</taxon>
        <taxon>Lactobacillales</taxon>
        <taxon>Enterococcaceae</taxon>
        <taxon>Enterococcus</taxon>
    </lineage>
</organism>
<dbReference type="PIRSF" id="PIRSF000077">
    <property type="entry name" value="Thioredoxin"/>
    <property type="match status" value="1"/>
</dbReference>
<dbReference type="SUPFAM" id="SSF52833">
    <property type="entry name" value="Thioredoxin-like"/>
    <property type="match status" value="1"/>
</dbReference>
<feature type="domain" description="Thioredoxin" evidence="11">
    <location>
        <begin position="1"/>
        <end position="104"/>
    </location>
</feature>
<comment type="caution">
    <text evidence="13">The sequence shown here is derived from an EMBL/GenBank/DDBJ whole genome shotgun (WGS) entry which is preliminary data.</text>
</comment>
<reference evidence="13 14" key="1">
    <citation type="submission" date="2014-12" db="EMBL/GenBank/DDBJ databases">
        <title>Draft genome sequences of 29 type strains of Enterococci.</title>
        <authorList>
            <person name="Zhong Z."/>
            <person name="Sun Z."/>
            <person name="Liu W."/>
            <person name="Zhang W."/>
            <person name="Zhang H."/>
        </authorList>
    </citation>
    <scope>NUCLEOTIDE SEQUENCE [LARGE SCALE GENOMIC DNA]</scope>
    <source>
        <strain evidence="13 14">DSM 17690</strain>
    </source>
</reference>
<dbReference type="PANTHER" id="PTHR45663">
    <property type="entry name" value="GEO12009P1"/>
    <property type="match status" value="1"/>
</dbReference>
<dbReference type="Pfam" id="PF00085">
    <property type="entry name" value="Thioredoxin"/>
    <property type="match status" value="1"/>
</dbReference>
<dbReference type="EMBL" id="JXKD01000003">
    <property type="protein sequence ID" value="OJG11527.1"/>
    <property type="molecule type" value="Genomic_DNA"/>
</dbReference>
<dbReference type="RefSeq" id="WP_071874264.1">
    <property type="nucleotide sequence ID" value="NZ_JBHSHF010000014.1"/>
</dbReference>
<evidence type="ECO:0000313" key="12">
    <source>
        <dbReference type="EMBL" id="MCC9272707.1"/>
    </source>
</evidence>